<dbReference type="Proteomes" id="UP001177212">
    <property type="component" value="Unassembled WGS sequence"/>
</dbReference>
<organism evidence="1 2">
    <name type="scientific">Pseudoalteromonas marina</name>
    <dbReference type="NCBI Taxonomy" id="267375"/>
    <lineage>
        <taxon>Bacteria</taxon>
        <taxon>Pseudomonadati</taxon>
        <taxon>Pseudomonadota</taxon>
        <taxon>Gammaproteobacteria</taxon>
        <taxon>Alteromonadales</taxon>
        <taxon>Pseudoalteromonadaceae</taxon>
        <taxon>Pseudoalteromonas</taxon>
    </lineage>
</organism>
<gene>
    <name evidence="1" type="ORF">Q8W34_07375</name>
</gene>
<reference evidence="1" key="1">
    <citation type="submission" date="2023-07" db="EMBL/GenBank/DDBJ databases">
        <title>Genome content predicts the carbon catabolic preferences of heterotrophic bacteria.</title>
        <authorList>
            <person name="Gralka M."/>
        </authorList>
    </citation>
    <scope>NUCLEOTIDE SEQUENCE</scope>
    <source>
        <strain evidence="1">4G09</strain>
    </source>
</reference>
<dbReference type="RefSeq" id="WP_305471728.1">
    <property type="nucleotide sequence ID" value="NZ_JAUYVT010000004.1"/>
</dbReference>
<dbReference type="EMBL" id="JAUYVT010000004">
    <property type="protein sequence ID" value="MDP2564451.1"/>
    <property type="molecule type" value="Genomic_DNA"/>
</dbReference>
<protein>
    <recommendedName>
        <fullName evidence="3">DNA-binding protein</fullName>
    </recommendedName>
</protein>
<accession>A0ABT9FCD3</accession>
<evidence type="ECO:0000313" key="2">
    <source>
        <dbReference type="Proteomes" id="UP001177212"/>
    </source>
</evidence>
<name>A0ABT9FCD3_9GAMM</name>
<evidence type="ECO:0008006" key="3">
    <source>
        <dbReference type="Google" id="ProtNLM"/>
    </source>
</evidence>
<evidence type="ECO:0000313" key="1">
    <source>
        <dbReference type="EMBL" id="MDP2564451.1"/>
    </source>
</evidence>
<comment type="caution">
    <text evidence="1">The sequence shown here is derived from an EMBL/GenBank/DDBJ whole genome shotgun (WGS) entry which is preliminary data.</text>
</comment>
<sequence>MSNINWKAFDLVELQTVSSETGVGITTLKNWPESRPERLRYLEYGIELGWLNKALKDELIDNEELSLKDLLNYFGAEKDVLTPTVISAITGESTRTLRNWWNSTKTKRALCLNLILGAICMLIVSKHKTLQKHWETTELEKKHAFLAHDSLDQHIKRIAFLKWQEAK</sequence>
<keyword evidence="2" id="KW-1185">Reference proteome</keyword>
<proteinExistence type="predicted"/>